<dbReference type="AlphaFoldDB" id="A0A1Y4IH75"/>
<evidence type="ECO:0000313" key="1">
    <source>
        <dbReference type="EMBL" id="OUP18886.1"/>
    </source>
</evidence>
<protein>
    <submittedName>
        <fullName evidence="1">Uncharacterized protein</fullName>
    </submittedName>
</protein>
<evidence type="ECO:0000313" key="2">
    <source>
        <dbReference type="Proteomes" id="UP000195950"/>
    </source>
</evidence>
<organism evidence="1 2">
    <name type="scientific">Parabacteroides distasonis</name>
    <dbReference type="NCBI Taxonomy" id="823"/>
    <lineage>
        <taxon>Bacteria</taxon>
        <taxon>Pseudomonadati</taxon>
        <taxon>Bacteroidota</taxon>
        <taxon>Bacteroidia</taxon>
        <taxon>Bacteroidales</taxon>
        <taxon>Tannerellaceae</taxon>
        <taxon>Parabacteroides</taxon>
    </lineage>
</organism>
<name>A0A1Y4IH75_PARDI</name>
<proteinExistence type="predicted"/>
<gene>
    <name evidence="1" type="ORF">B5F32_10730</name>
</gene>
<dbReference type="EMBL" id="NFJX01000008">
    <property type="protein sequence ID" value="OUP18886.1"/>
    <property type="molecule type" value="Genomic_DNA"/>
</dbReference>
<comment type="caution">
    <text evidence="1">The sequence shown here is derived from an EMBL/GenBank/DDBJ whole genome shotgun (WGS) entry which is preliminary data.</text>
</comment>
<accession>A0A1Y4IH75</accession>
<sequence>MLYLEAKVVKILNCRIFIMDKFAKRNRLFLHSLAYLFIRSRTVFVFSNLLKYYSASHLDECGNPMDYDVIWESKEIEDCKKTLLCRY</sequence>
<reference evidence="2" key="1">
    <citation type="submission" date="2017-04" db="EMBL/GenBank/DDBJ databases">
        <title>Function of individual gut microbiota members based on whole genome sequencing of pure cultures obtained from chicken caecum.</title>
        <authorList>
            <person name="Medvecky M."/>
            <person name="Cejkova D."/>
            <person name="Polansky O."/>
            <person name="Karasova D."/>
            <person name="Kubasova T."/>
            <person name="Cizek A."/>
            <person name="Rychlik I."/>
        </authorList>
    </citation>
    <scope>NUCLEOTIDE SEQUENCE [LARGE SCALE GENOMIC DNA]</scope>
    <source>
        <strain evidence="2">An199</strain>
    </source>
</reference>
<dbReference type="Proteomes" id="UP000195950">
    <property type="component" value="Unassembled WGS sequence"/>
</dbReference>